<evidence type="ECO:0000256" key="4">
    <source>
        <dbReference type="ARBA" id="ARBA00013263"/>
    </source>
</evidence>
<dbReference type="GO" id="GO:2001295">
    <property type="term" value="P:malonyl-CoA biosynthetic process"/>
    <property type="evidence" value="ECO:0007669"/>
    <property type="project" value="UniProtKB-UniPathway"/>
</dbReference>
<evidence type="ECO:0000256" key="6">
    <source>
        <dbReference type="ARBA" id="ARBA00022723"/>
    </source>
</evidence>
<dbReference type="InterPro" id="IPR005479">
    <property type="entry name" value="CPAse_ATP-bd"/>
</dbReference>
<reference evidence="16 17" key="1">
    <citation type="submission" date="2014-08" db="EMBL/GenBank/DDBJ databases">
        <title>Clostridium innocuum, an unnegligible vancomycin-resistant pathogen causing extra-intestinal infections.</title>
        <authorList>
            <person name="Feng Y."/>
            <person name="Chiu C.-H."/>
        </authorList>
    </citation>
    <scope>NUCLEOTIDE SEQUENCE [LARGE SCALE GENOMIC DNA]</scope>
    <source>
        <strain evidence="16 17">AN88</strain>
    </source>
</reference>
<comment type="subunit">
    <text evidence="3 13">Acetyl-CoA carboxylase is a heterohexamer of biotin carboxyl carrier protein, biotin carboxylase and the two subunits of carboxyl transferase in a 2:2 complex.</text>
</comment>
<evidence type="ECO:0000256" key="10">
    <source>
        <dbReference type="ARBA" id="ARBA00023267"/>
    </source>
</evidence>
<dbReference type="PROSITE" id="PS00866">
    <property type="entry name" value="CPSASE_1"/>
    <property type="match status" value="1"/>
</dbReference>
<keyword evidence="13" id="KW-0276">Fatty acid metabolism</keyword>
<proteinExistence type="predicted"/>
<evidence type="ECO:0000256" key="13">
    <source>
        <dbReference type="RuleBase" id="RU365063"/>
    </source>
</evidence>
<keyword evidence="7 12" id="KW-0547">Nucleotide-binding</keyword>
<organism evidence="16 17">
    <name type="scientific">Clostridium innocuum</name>
    <dbReference type="NCBI Taxonomy" id="1522"/>
    <lineage>
        <taxon>Bacteria</taxon>
        <taxon>Bacillati</taxon>
        <taxon>Bacillota</taxon>
        <taxon>Clostridia</taxon>
        <taxon>Eubacteriales</taxon>
        <taxon>Clostridiaceae</taxon>
        <taxon>Clostridium</taxon>
    </lineage>
</organism>
<keyword evidence="13" id="KW-0275">Fatty acid biosynthesis</keyword>
<dbReference type="PANTHER" id="PTHR48095">
    <property type="entry name" value="PYRUVATE CARBOXYLASE SUBUNIT A"/>
    <property type="match status" value="1"/>
</dbReference>
<dbReference type="GO" id="GO:0046872">
    <property type="term" value="F:metal ion binding"/>
    <property type="evidence" value="ECO:0007669"/>
    <property type="project" value="UniProtKB-KW"/>
</dbReference>
<keyword evidence="9" id="KW-0460">Magnesium</keyword>
<dbReference type="Pfam" id="PF00289">
    <property type="entry name" value="Biotin_carb_N"/>
    <property type="match status" value="1"/>
</dbReference>
<dbReference type="UniPathway" id="UPA00655">
    <property type="reaction ID" value="UER00711"/>
</dbReference>
<dbReference type="NCBIfam" id="TIGR00514">
    <property type="entry name" value="accC"/>
    <property type="match status" value="1"/>
</dbReference>
<evidence type="ECO:0000256" key="9">
    <source>
        <dbReference type="ARBA" id="ARBA00022842"/>
    </source>
</evidence>
<dbReference type="SMART" id="SM00878">
    <property type="entry name" value="Biotin_carb_C"/>
    <property type="match status" value="1"/>
</dbReference>
<dbReference type="FunFam" id="3.40.50.20:FF:000010">
    <property type="entry name" value="Propionyl-CoA carboxylase subunit alpha"/>
    <property type="match status" value="1"/>
</dbReference>
<dbReference type="SUPFAM" id="SSF56059">
    <property type="entry name" value="Glutathione synthetase ATP-binding domain-like"/>
    <property type="match status" value="1"/>
</dbReference>
<name>A0A099I3N9_CLOIN</name>
<dbReference type="InterPro" id="IPR005481">
    <property type="entry name" value="BC-like_N"/>
</dbReference>
<evidence type="ECO:0000256" key="1">
    <source>
        <dbReference type="ARBA" id="ARBA00003761"/>
    </source>
</evidence>
<dbReference type="AlphaFoldDB" id="A0A099I3N9"/>
<evidence type="ECO:0000256" key="3">
    <source>
        <dbReference type="ARBA" id="ARBA00011750"/>
    </source>
</evidence>
<evidence type="ECO:0000313" key="16">
    <source>
        <dbReference type="EMBL" id="KGJ52589.1"/>
    </source>
</evidence>
<keyword evidence="8 12" id="KW-0067">ATP-binding</keyword>
<dbReference type="PROSITE" id="PS50975">
    <property type="entry name" value="ATP_GRASP"/>
    <property type="match status" value="1"/>
</dbReference>
<evidence type="ECO:0000259" key="14">
    <source>
        <dbReference type="PROSITE" id="PS50975"/>
    </source>
</evidence>
<dbReference type="GO" id="GO:0006633">
    <property type="term" value="P:fatty acid biosynthetic process"/>
    <property type="evidence" value="ECO:0007669"/>
    <property type="project" value="UniProtKB-KW"/>
</dbReference>
<dbReference type="InterPro" id="IPR016185">
    <property type="entry name" value="PreATP-grasp_dom_sf"/>
</dbReference>
<dbReference type="Proteomes" id="UP000030008">
    <property type="component" value="Unassembled WGS sequence"/>
</dbReference>
<feature type="domain" description="ATP-grasp" evidence="14">
    <location>
        <begin position="120"/>
        <end position="317"/>
    </location>
</feature>
<dbReference type="GO" id="GO:0005524">
    <property type="term" value="F:ATP binding"/>
    <property type="evidence" value="ECO:0007669"/>
    <property type="project" value="UniProtKB-UniRule"/>
</dbReference>
<dbReference type="InterPro" id="IPR011761">
    <property type="entry name" value="ATP-grasp"/>
</dbReference>
<keyword evidence="13" id="KW-0443">Lipid metabolism</keyword>
<dbReference type="Pfam" id="PF02785">
    <property type="entry name" value="Biotin_carb_C"/>
    <property type="match status" value="1"/>
</dbReference>
<evidence type="ECO:0000256" key="7">
    <source>
        <dbReference type="ARBA" id="ARBA00022741"/>
    </source>
</evidence>
<comment type="function">
    <text evidence="1 13">This protein is a component of the acetyl coenzyme A carboxylase complex; first, biotin carboxylase catalyzes the carboxylation of the carrier protein and then the transcarboxylase transfers the carboxyl group to form malonyl-CoA.</text>
</comment>
<keyword evidence="5 13" id="KW-0436">Ligase</keyword>
<dbReference type="Gene3D" id="3.30.470.20">
    <property type="entry name" value="ATP-grasp fold, B domain"/>
    <property type="match status" value="1"/>
</dbReference>
<evidence type="ECO:0000256" key="8">
    <source>
        <dbReference type="ARBA" id="ARBA00022840"/>
    </source>
</evidence>
<comment type="caution">
    <text evidence="16">The sequence shown here is derived from an EMBL/GenBank/DDBJ whole genome shotgun (WGS) entry which is preliminary data.</text>
</comment>
<dbReference type="PANTHER" id="PTHR48095:SF2">
    <property type="entry name" value="BIOTIN CARBOXYLASE, CHLOROPLASTIC"/>
    <property type="match status" value="1"/>
</dbReference>
<dbReference type="InterPro" id="IPR011764">
    <property type="entry name" value="Biotin_carboxylation_dom"/>
</dbReference>
<evidence type="ECO:0000256" key="2">
    <source>
        <dbReference type="ARBA" id="ARBA00004956"/>
    </source>
</evidence>
<dbReference type="InterPro" id="IPR004549">
    <property type="entry name" value="Acetyl_CoA_COase_biotin_COase"/>
</dbReference>
<dbReference type="SUPFAM" id="SSF52440">
    <property type="entry name" value="PreATP-grasp domain"/>
    <property type="match status" value="1"/>
</dbReference>
<evidence type="ECO:0000256" key="11">
    <source>
        <dbReference type="ARBA" id="ARBA00048600"/>
    </source>
</evidence>
<dbReference type="NCBIfam" id="NF006367">
    <property type="entry name" value="PRK08591.1"/>
    <property type="match status" value="1"/>
</dbReference>
<dbReference type="RefSeq" id="WP_044905986.1">
    <property type="nucleotide sequence ID" value="NZ_JQIF01000061.1"/>
</dbReference>
<evidence type="ECO:0000256" key="12">
    <source>
        <dbReference type="PROSITE-ProRule" id="PRU00409"/>
    </source>
</evidence>
<dbReference type="PROSITE" id="PS50979">
    <property type="entry name" value="BC"/>
    <property type="match status" value="1"/>
</dbReference>
<dbReference type="FunFam" id="3.30.1490.20:FF:000018">
    <property type="entry name" value="Biotin carboxylase"/>
    <property type="match status" value="1"/>
</dbReference>
<dbReference type="InterPro" id="IPR005482">
    <property type="entry name" value="Biotin_COase_C"/>
</dbReference>
<feature type="domain" description="Biotin carboxylation" evidence="15">
    <location>
        <begin position="1"/>
        <end position="446"/>
    </location>
</feature>
<gene>
    <name evidence="16" type="ORF">CIAN88_13885</name>
</gene>
<dbReference type="InterPro" id="IPR051602">
    <property type="entry name" value="ACC_Biotin_Carboxylase"/>
</dbReference>
<protein>
    <recommendedName>
        <fullName evidence="4 13">Biotin carboxylase</fullName>
        <ecNumber evidence="4 13">6.3.4.14</ecNumber>
    </recommendedName>
    <alternativeName>
        <fullName evidence="13">Acetyl-coenzyme A carboxylase biotin carboxylase subunit A</fullName>
    </alternativeName>
</protein>
<dbReference type="SUPFAM" id="SSF51246">
    <property type="entry name" value="Rudiment single hybrid motif"/>
    <property type="match status" value="1"/>
</dbReference>
<dbReference type="EC" id="6.3.4.14" evidence="4 13"/>
<comment type="pathway">
    <text evidence="2 13">Lipid metabolism; malonyl-CoA biosynthesis; malonyl-CoA from acetyl-CoA: step 1/1.</text>
</comment>
<evidence type="ECO:0000313" key="17">
    <source>
        <dbReference type="Proteomes" id="UP000030008"/>
    </source>
</evidence>
<evidence type="ECO:0000256" key="5">
    <source>
        <dbReference type="ARBA" id="ARBA00022598"/>
    </source>
</evidence>
<keyword evidence="13" id="KW-0444">Lipid biosynthesis</keyword>
<evidence type="ECO:0000259" key="15">
    <source>
        <dbReference type="PROSITE" id="PS50979"/>
    </source>
</evidence>
<accession>A0A099I3N9</accession>
<dbReference type="InterPro" id="IPR011054">
    <property type="entry name" value="Rudment_hybrid_motif"/>
</dbReference>
<comment type="catalytic activity">
    <reaction evidence="11 13">
        <text>N(6)-biotinyl-L-lysyl-[protein] + hydrogencarbonate + ATP = N(6)-carboxybiotinyl-L-lysyl-[protein] + ADP + phosphate + H(+)</text>
        <dbReference type="Rhea" id="RHEA:13501"/>
        <dbReference type="Rhea" id="RHEA-COMP:10505"/>
        <dbReference type="Rhea" id="RHEA-COMP:10506"/>
        <dbReference type="ChEBI" id="CHEBI:15378"/>
        <dbReference type="ChEBI" id="CHEBI:17544"/>
        <dbReference type="ChEBI" id="CHEBI:30616"/>
        <dbReference type="ChEBI" id="CHEBI:43474"/>
        <dbReference type="ChEBI" id="CHEBI:83144"/>
        <dbReference type="ChEBI" id="CHEBI:83145"/>
        <dbReference type="ChEBI" id="CHEBI:456216"/>
        <dbReference type="EC" id="6.3.4.14"/>
    </reaction>
</comment>
<keyword evidence="10 13" id="KW-0092">Biotin</keyword>
<dbReference type="PROSITE" id="PS00867">
    <property type="entry name" value="CPSASE_2"/>
    <property type="match status" value="1"/>
</dbReference>
<dbReference type="GO" id="GO:0004075">
    <property type="term" value="F:biotin carboxylase activity"/>
    <property type="evidence" value="ECO:0007669"/>
    <property type="project" value="UniProtKB-EC"/>
</dbReference>
<dbReference type="EMBL" id="JQIF01000061">
    <property type="protein sequence ID" value="KGJ52589.1"/>
    <property type="molecule type" value="Genomic_DNA"/>
</dbReference>
<keyword evidence="6" id="KW-0479">Metal-binding</keyword>
<sequence length="455" mass="51004">MIRRLLIANRGEIAVRIIRTCKEMNIETVAVYSTADKEALHVQLADYAVCIGGPRANDSYLNMKNILSAACMTACDAIHPGFGFLSENAKFARLVLQCGLIFVGPNPDVIEQMGDKNNARRCMMEAGVPVIPGSKDLLETVQDAAAMAEKIGYPVLIKASSGGGGRGMRRADCAEELADAFDTAKAEARANFGDDAVYMEKFIVEPKHVEVQLMADKHGNVVHLYERDCSCQRRNQKLLEEAPCHILKEDVREHLLRDAVRAAESVGYDSVGTIEFLLDARGDYYFMEMNTRIQVEHTISEEICGIDLIKQQIRIADGHKLACRQEDIVCRGHAIECRINAENIKYNFAPSPGQVSFINFPLGRRVRIESAVYNDYNIPPYYDSMIAKIITYADTRLECIKRMRSALEELLIEGVETNIEFQYLLLHHPTFVGGRYDTGFMESFIKELKEDGTII</sequence>
<dbReference type="Pfam" id="PF02786">
    <property type="entry name" value="CPSase_L_D2"/>
    <property type="match status" value="1"/>
</dbReference>